<reference evidence="1 2" key="1">
    <citation type="journal article" date="2007" name="Photosyn. Res.">
        <title>Complete nucleotide sequence of the freshwater unicellular cyanobacterium Synechococcus elongatus PCC 6301 chromosome: gene content and organization.</title>
        <authorList>
            <person name="Sugita C."/>
            <person name="Ogata K."/>
            <person name="Shikata M."/>
            <person name="Jikuya H."/>
            <person name="Takano J."/>
            <person name="Furumichi M."/>
            <person name="Kanehisa M."/>
            <person name="Omata T."/>
            <person name="Sugiura M."/>
            <person name="Sugita M."/>
        </authorList>
    </citation>
    <scope>NUCLEOTIDE SEQUENCE [LARGE SCALE GENOMIC DNA]</scope>
    <source>
        <strain evidence="2">ATCC 27144 / PCC 6301 / SAUG 1402/1</strain>
    </source>
</reference>
<evidence type="ECO:0008006" key="3">
    <source>
        <dbReference type="Google" id="ProtNLM"/>
    </source>
</evidence>
<organism evidence="1 2">
    <name type="scientific">Synechococcus sp. (strain ATCC 27144 / PCC 6301 / SAUG 1402/1)</name>
    <name type="common">Anacystis nidulans</name>
    <dbReference type="NCBI Taxonomy" id="269084"/>
    <lineage>
        <taxon>Bacteria</taxon>
        <taxon>Bacillati</taxon>
        <taxon>Cyanobacteriota</taxon>
        <taxon>Cyanophyceae</taxon>
        <taxon>Synechococcales</taxon>
        <taxon>Synechococcaceae</taxon>
        <taxon>Synechococcus</taxon>
    </lineage>
</organism>
<dbReference type="AlphaFoldDB" id="A0A0H3K5M8"/>
<gene>
    <name evidence="1" type="ordered locus">syc2295_c</name>
</gene>
<sequence length="208" mass="24313">MHTSMVPQRAEIVSPATLDISKISHQANILYFEIQKLESQKLLRSLAIGYLLTQAKALLSNGGWEEWVSNHCTFKRSMADEYRFLWEHRHELFTALSIPSLDDQIFIDRAGGSQSQPVGIELVECQELNISIRQALKVIRQNKRSAKKQRNTQQLYHRIEIVISEFGQLELDRLITQLHQDFQQSITKISVREVYRPYRRKRIRPEAV</sequence>
<name>A0A0H3K5M8_SYNP6</name>
<dbReference type="KEGG" id="syc:syc2295_c"/>
<dbReference type="Proteomes" id="UP000001175">
    <property type="component" value="Chromosome"/>
</dbReference>
<evidence type="ECO:0000313" key="2">
    <source>
        <dbReference type="Proteomes" id="UP000001175"/>
    </source>
</evidence>
<evidence type="ECO:0000313" key="1">
    <source>
        <dbReference type="EMBL" id="BAD80485.1"/>
    </source>
</evidence>
<protein>
    <recommendedName>
        <fullName evidence="3">DUF3102 domain-containing protein</fullName>
    </recommendedName>
</protein>
<dbReference type="EMBL" id="AP008231">
    <property type="protein sequence ID" value="BAD80485.1"/>
    <property type="molecule type" value="Genomic_DNA"/>
</dbReference>
<proteinExistence type="predicted"/>
<dbReference type="GeneID" id="72430669"/>
<dbReference type="RefSeq" id="WP_011244605.1">
    <property type="nucleotide sequence ID" value="NC_006576.1"/>
</dbReference>
<accession>A0A0H3K5M8</accession>